<dbReference type="SUPFAM" id="SSF53335">
    <property type="entry name" value="S-adenosyl-L-methionine-dependent methyltransferases"/>
    <property type="match status" value="1"/>
</dbReference>
<accession>A0A1S6HSL2</accession>
<dbReference type="AlphaFoldDB" id="A0A1S6HSL2"/>
<dbReference type="Gene3D" id="3.40.50.150">
    <property type="entry name" value="Vaccinia Virus protein VP39"/>
    <property type="match status" value="1"/>
</dbReference>
<dbReference type="InterPro" id="IPR029063">
    <property type="entry name" value="SAM-dependent_MTases_sf"/>
</dbReference>
<sequence>MLDLNENSLDTASKAINGFKPEIYCGDVLEPLELDIEKFDSISVNYLLHCLPGDISQKGVTFQHLKSLMNHDGVLFGSTILGQGTDKNFFAKKLMGIYNKKGIFSNQNDDLDTLRKSLNEHFVDVKVEVVGCVALFSGKKI</sequence>
<name>A0A1S6HSL2_9GAMM</name>
<organism evidence="1 2">
    <name type="scientific">Shewanella psychrophila</name>
    <dbReference type="NCBI Taxonomy" id="225848"/>
    <lineage>
        <taxon>Bacteria</taxon>
        <taxon>Pseudomonadati</taxon>
        <taxon>Pseudomonadota</taxon>
        <taxon>Gammaproteobacteria</taxon>
        <taxon>Alteromonadales</taxon>
        <taxon>Shewanellaceae</taxon>
        <taxon>Shewanella</taxon>
    </lineage>
</organism>
<dbReference type="STRING" id="225848.Sps_03383"/>
<dbReference type="EMBL" id="CP014782">
    <property type="protein sequence ID" value="AQS38513.1"/>
    <property type="molecule type" value="Genomic_DNA"/>
</dbReference>
<keyword evidence="2" id="KW-1185">Reference proteome</keyword>
<dbReference type="CDD" id="cd02440">
    <property type="entry name" value="AdoMet_MTases"/>
    <property type="match status" value="1"/>
</dbReference>
<proteinExistence type="predicted"/>
<protein>
    <recommendedName>
        <fullName evidence="3">Methyltransferase domain</fullName>
    </recommendedName>
</protein>
<evidence type="ECO:0008006" key="3">
    <source>
        <dbReference type="Google" id="ProtNLM"/>
    </source>
</evidence>
<reference evidence="1 2" key="1">
    <citation type="submission" date="2016-03" db="EMBL/GenBank/DDBJ databases">
        <title>Complete genome sequence of Shewanella psychrophila WP2, a deep sea bacterium isolated from west Pacific sediment.</title>
        <authorList>
            <person name="Xu G."/>
            <person name="Jian H."/>
        </authorList>
    </citation>
    <scope>NUCLEOTIDE SEQUENCE [LARGE SCALE GENOMIC DNA]</scope>
    <source>
        <strain evidence="1 2">WP2</strain>
    </source>
</reference>
<evidence type="ECO:0000313" key="2">
    <source>
        <dbReference type="Proteomes" id="UP000189545"/>
    </source>
</evidence>
<dbReference type="KEGG" id="spsw:Sps_03383"/>
<dbReference type="Proteomes" id="UP000189545">
    <property type="component" value="Chromosome"/>
</dbReference>
<evidence type="ECO:0000313" key="1">
    <source>
        <dbReference type="EMBL" id="AQS38513.1"/>
    </source>
</evidence>
<gene>
    <name evidence="1" type="ORF">Sps_03383</name>
</gene>